<dbReference type="AlphaFoldDB" id="A0A498SKJ8"/>
<dbReference type="Pfam" id="PF02961">
    <property type="entry name" value="SAM_BAF"/>
    <property type="match status" value="1"/>
</dbReference>
<evidence type="ECO:0000256" key="2">
    <source>
        <dbReference type="ARBA" id="ARBA00023186"/>
    </source>
</evidence>
<keyword evidence="2" id="KW-0143">Chaperone</keyword>
<comment type="similarity">
    <text evidence="1">Belongs to the proteasome subunit p27 family.</text>
</comment>
<protein>
    <recommendedName>
        <fullName evidence="3">Nas2 N-terminal domain-containing protein</fullName>
    </recommendedName>
</protein>
<dbReference type="EMBL" id="UPTC01000893">
    <property type="protein sequence ID" value="VBB30495.1"/>
    <property type="molecule type" value="Genomic_DNA"/>
</dbReference>
<dbReference type="Proteomes" id="UP000276991">
    <property type="component" value="Unassembled WGS sequence"/>
</dbReference>
<gene>
    <name evidence="4" type="ORF">NAV_LOCUS5286</name>
</gene>
<keyword evidence="5" id="KW-1185">Reference proteome</keyword>
<dbReference type="FunFam" id="2.30.42.10:FF:000107">
    <property type="entry name" value="26S proteasome non-ATPase regulatory subunit 9"/>
    <property type="match status" value="1"/>
</dbReference>
<dbReference type="STRING" id="6277.A0A498SKJ8"/>
<dbReference type="Gene3D" id="6.10.140.1710">
    <property type="match status" value="1"/>
</dbReference>
<sequence>MTSTSVKHREFVSEPMGEKEVTAVAGIGPTYGEKLSKAGFDKVTIDSVKKLIAARDEIDERIAKEEEVLKLNNIDMQRSLVDAEGFPITSVDVYAVRRARCAIICAQNDRQQLTSEIEKAMLILHQQKRDCAIACSKPASTEDDIPMVHRTGNAPFAKVAKVMDSSPAFRAGLKDGDQLIQFGSLHAGNFTDIKELSIIVQNSINILISLLLERPIRVTVLRNDRPIRLELVPQTWSGKGTLGCSVFPVTPAHI</sequence>
<dbReference type="InterPro" id="IPR004122">
    <property type="entry name" value="BAF_prot"/>
</dbReference>
<dbReference type="InterPro" id="IPR036034">
    <property type="entry name" value="PDZ_sf"/>
</dbReference>
<dbReference type="SMART" id="SM01023">
    <property type="entry name" value="BAF"/>
    <property type="match status" value="1"/>
</dbReference>
<dbReference type="GO" id="GO:0005634">
    <property type="term" value="C:nucleus"/>
    <property type="evidence" value="ECO:0007669"/>
    <property type="project" value="TreeGrafter"/>
</dbReference>
<evidence type="ECO:0000259" key="3">
    <source>
        <dbReference type="Pfam" id="PF18265"/>
    </source>
</evidence>
<dbReference type="OrthoDB" id="72325at2759"/>
<reference evidence="4 5" key="1">
    <citation type="submission" date="2018-08" db="EMBL/GenBank/DDBJ databases">
        <authorList>
            <person name="Laetsch R D."/>
            <person name="Stevens L."/>
            <person name="Kumar S."/>
            <person name="Blaxter L. M."/>
        </authorList>
    </citation>
    <scope>NUCLEOTIDE SEQUENCE [LARGE SCALE GENOMIC DNA]</scope>
</reference>
<dbReference type="GO" id="GO:0005737">
    <property type="term" value="C:cytoplasm"/>
    <property type="evidence" value="ECO:0007669"/>
    <property type="project" value="TreeGrafter"/>
</dbReference>
<dbReference type="InterPro" id="IPR036617">
    <property type="entry name" value="BAF_sf"/>
</dbReference>
<dbReference type="Gene3D" id="2.30.42.10">
    <property type="match status" value="1"/>
</dbReference>
<dbReference type="GO" id="GO:0070682">
    <property type="term" value="P:proteasome regulatory particle assembly"/>
    <property type="evidence" value="ECO:0007669"/>
    <property type="project" value="InterPro"/>
</dbReference>
<dbReference type="InterPro" id="IPR040815">
    <property type="entry name" value="Nas2_N"/>
</dbReference>
<dbReference type="SUPFAM" id="SSF50156">
    <property type="entry name" value="PDZ domain-like"/>
    <property type="match status" value="1"/>
</dbReference>
<evidence type="ECO:0000313" key="4">
    <source>
        <dbReference type="EMBL" id="VBB30495.1"/>
    </source>
</evidence>
<dbReference type="SUPFAM" id="SSF47798">
    <property type="entry name" value="Barrier-to-autointegration factor, BAF"/>
    <property type="match status" value="1"/>
</dbReference>
<dbReference type="PANTHER" id="PTHR12651:SF1">
    <property type="entry name" value="26S PROTEASOME NON-ATPASE REGULATORY SUBUNIT 9"/>
    <property type="match status" value="1"/>
</dbReference>
<accession>A0A498SKJ8</accession>
<dbReference type="GO" id="GO:0003677">
    <property type="term" value="F:DNA binding"/>
    <property type="evidence" value="ECO:0007669"/>
    <property type="project" value="InterPro"/>
</dbReference>
<dbReference type="Pfam" id="PF18265">
    <property type="entry name" value="Nas2_N"/>
    <property type="match status" value="1"/>
</dbReference>
<name>A0A498SKJ8_ACAVI</name>
<evidence type="ECO:0000313" key="5">
    <source>
        <dbReference type="Proteomes" id="UP000276991"/>
    </source>
</evidence>
<proteinExistence type="inferred from homology"/>
<feature type="domain" description="Nas2 N-terminal" evidence="3">
    <location>
        <begin position="49"/>
        <end position="126"/>
    </location>
</feature>
<dbReference type="InterPro" id="IPR035269">
    <property type="entry name" value="PSMD9"/>
</dbReference>
<evidence type="ECO:0000256" key="1">
    <source>
        <dbReference type="ARBA" id="ARBA00005256"/>
    </source>
</evidence>
<organism evidence="4 5">
    <name type="scientific">Acanthocheilonema viteae</name>
    <name type="common">Filarial nematode worm</name>
    <name type="synonym">Dipetalonema viteae</name>
    <dbReference type="NCBI Taxonomy" id="6277"/>
    <lineage>
        <taxon>Eukaryota</taxon>
        <taxon>Metazoa</taxon>
        <taxon>Ecdysozoa</taxon>
        <taxon>Nematoda</taxon>
        <taxon>Chromadorea</taxon>
        <taxon>Rhabditida</taxon>
        <taxon>Spirurina</taxon>
        <taxon>Spiruromorpha</taxon>
        <taxon>Filarioidea</taxon>
        <taxon>Onchocercidae</taxon>
        <taxon>Acanthocheilonema</taxon>
    </lineage>
</organism>
<dbReference type="PANTHER" id="PTHR12651">
    <property type="entry name" value="26S PROTEASOME NON-ATPASE REGULATORY SUBUNIT 9"/>
    <property type="match status" value="1"/>
</dbReference>